<sequence>HQNLENYSWYWLLSAGLNVVLFVATLCLVAETKHLANSPSQGADSETESEASTNQ</sequence>
<keyword evidence="2" id="KW-0472">Membrane</keyword>
<accession>A0A813BP15</accession>
<proteinExistence type="predicted"/>
<reference evidence="3" key="1">
    <citation type="submission" date="2021-02" db="EMBL/GenBank/DDBJ databases">
        <authorList>
            <person name="Dougan E. K."/>
            <person name="Rhodes N."/>
            <person name="Thang M."/>
            <person name="Chan C."/>
        </authorList>
    </citation>
    <scope>NUCLEOTIDE SEQUENCE</scope>
</reference>
<comment type="caution">
    <text evidence="3">The sequence shown here is derived from an EMBL/GenBank/DDBJ whole genome shotgun (WGS) entry which is preliminary data.</text>
</comment>
<evidence type="ECO:0000256" key="2">
    <source>
        <dbReference type="SAM" id="Phobius"/>
    </source>
</evidence>
<evidence type="ECO:0000256" key="1">
    <source>
        <dbReference type="SAM" id="MobiDB-lite"/>
    </source>
</evidence>
<dbReference type="OrthoDB" id="444212at2759"/>
<name>A0A813BP15_9DINO</name>
<feature type="region of interest" description="Disordered" evidence="1">
    <location>
        <begin position="35"/>
        <end position="55"/>
    </location>
</feature>
<dbReference type="AlphaFoldDB" id="A0A813BP15"/>
<dbReference type="EMBL" id="CAJNJA010075364">
    <property type="protein sequence ID" value="CAE7914742.1"/>
    <property type="molecule type" value="Genomic_DNA"/>
</dbReference>
<feature type="transmembrane region" description="Helical" evidence="2">
    <location>
        <begin position="12"/>
        <end position="30"/>
    </location>
</feature>
<protein>
    <submittedName>
        <fullName evidence="3">Uncharacterized protein</fullName>
    </submittedName>
</protein>
<keyword evidence="2" id="KW-1133">Transmembrane helix</keyword>
<keyword evidence="4" id="KW-1185">Reference proteome</keyword>
<feature type="non-terminal residue" evidence="3">
    <location>
        <position position="55"/>
    </location>
</feature>
<organism evidence="3 4">
    <name type="scientific">Symbiodinium necroappetens</name>
    <dbReference type="NCBI Taxonomy" id="1628268"/>
    <lineage>
        <taxon>Eukaryota</taxon>
        <taxon>Sar</taxon>
        <taxon>Alveolata</taxon>
        <taxon>Dinophyceae</taxon>
        <taxon>Suessiales</taxon>
        <taxon>Symbiodiniaceae</taxon>
        <taxon>Symbiodinium</taxon>
    </lineage>
</organism>
<gene>
    <name evidence="3" type="ORF">SNEC2469_LOCUS31306</name>
</gene>
<evidence type="ECO:0000313" key="3">
    <source>
        <dbReference type="EMBL" id="CAE7914742.1"/>
    </source>
</evidence>
<evidence type="ECO:0000313" key="4">
    <source>
        <dbReference type="Proteomes" id="UP000601435"/>
    </source>
</evidence>
<dbReference type="Proteomes" id="UP000601435">
    <property type="component" value="Unassembled WGS sequence"/>
</dbReference>
<feature type="non-terminal residue" evidence="3">
    <location>
        <position position="1"/>
    </location>
</feature>
<keyword evidence="2" id="KW-0812">Transmembrane</keyword>